<evidence type="ECO:0000313" key="2">
    <source>
        <dbReference type="EMBL" id="GGY53577.1"/>
    </source>
</evidence>
<dbReference type="EMBL" id="CP036401">
    <property type="protein sequence ID" value="QBI00392.1"/>
    <property type="molecule type" value="Genomic_DNA"/>
</dbReference>
<reference evidence="2" key="3">
    <citation type="submission" date="2022-12" db="EMBL/GenBank/DDBJ databases">
        <authorList>
            <person name="Sun Q."/>
            <person name="Kim S."/>
        </authorList>
    </citation>
    <scope>NUCLEOTIDE SEQUENCE</scope>
    <source>
        <strain evidence="2">KCTC 12343</strain>
    </source>
</reference>
<organism evidence="2 5">
    <name type="scientific">Pseudoduganella albidiflava</name>
    <dbReference type="NCBI Taxonomy" id="321983"/>
    <lineage>
        <taxon>Bacteria</taxon>
        <taxon>Pseudomonadati</taxon>
        <taxon>Pseudomonadota</taxon>
        <taxon>Betaproteobacteria</taxon>
        <taxon>Burkholderiales</taxon>
        <taxon>Oxalobacteraceae</taxon>
        <taxon>Telluria group</taxon>
        <taxon>Pseudoduganella</taxon>
    </lineage>
</organism>
<dbReference type="EMBL" id="BMWV01000009">
    <property type="protein sequence ID" value="GGY53577.1"/>
    <property type="molecule type" value="Genomic_DNA"/>
</dbReference>
<dbReference type="Proteomes" id="UP000628442">
    <property type="component" value="Unassembled WGS sequence"/>
</dbReference>
<evidence type="ECO:0000313" key="4">
    <source>
        <dbReference type="Proteomes" id="UP000292307"/>
    </source>
</evidence>
<gene>
    <name evidence="3" type="ORF">EYF70_05650</name>
    <name evidence="2" type="ORF">GCM10007387_39970</name>
</gene>
<evidence type="ECO:0000256" key="1">
    <source>
        <dbReference type="SAM" id="SignalP"/>
    </source>
</evidence>
<evidence type="ECO:0000313" key="5">
    <source>
        <dbReference type="Proteomes" id="UP000628442"/>
    </source>
</evidence>
<dbReference type="OrthoDB" id="8161726at2"/>
<reference evidence="2" key="1">
    <citation type="journal article" date="2014" name="Int. J. Syst. Evol. Microbiol.">
        <title>Complete genome sequence of Corynebacterium casei LMG S-19264T (=DSM 44701T), isolated from a smear-ripened cheese.</title>
        <authorList>
            <consortium name="US DOE Joint Genome Institute (JGI-PGF)"/>
            <person name="Walter F."/>
            <person name="Albersmeier A."/>
            <person name="Kalinowski J."/>
            <person name="Ruckert C."/>
        </authorList>
    </citation>
    <scope>NUCLEOTIDE SEQUENCE</scope>
    <source>
        <strain evidence="2">KCTC 12343</strain>
    </source>
</reference>
<reference evidence="3 4" key="2">
    <citation type="submission" date="2019-02" db="EMBL/GenBank/DDBJ databases">
        <title>Draft Genome Sequences of Six Type Strains of the Genus Massilia.</title>
        <authorList>
            <person name="Miess H."/>
            <person name="Frediansyhah A."/>
            <person name="Gross H."/>
        </authorList>
    </citation>
    <scope>NUCLEOTIDE SEQUENCE [LARGE SCALE GENOMIC DNA]</scope>
    <source>
        <strain evidence="3 4">DSM 17472</strain>
    </source>
</reference>
<feature type="signal peptide" evidence="1">
    <location>
        <begin position="1"/>
        <end position="23"/>
    </location>
</feature>
<dbReference type="AlphaFoldDB" id="A0A411WUU1"/>
<protein>
    <submittedName>
        <fullName evidence="3">Excinuclease ATPase subunit</fullName>
    </submittedName>
    <submittedName>
        <fullName evidence="2">Phosphoribosylglycinamide formyltransferase</fullName>
    </submittedName>
</protein>
<feature type="chain" id="PRO_5044601600" evidence="1">
    <location>
        <begin position="24"/>
        <end position="148"/>
    </location>
</feature>
<name>A0A411WUU1_9BURK</name>
<keyword evidence="4" id="KW-1185">Reference proteome</keyword>
<accession>A0A411WUU1</accession>
<evidence type="ECO:0000313" key="3">
    <source>
        <dbReference type="EMBL" id="QBI00392.1"/>
    </source>
</evidence>
<keyword evidence="1" id="KW-0732">Signal</keyword>
<proteinExistence type="predicted"/>
<dbReference type="Proteomes" id="UP000292307">
    <property type="component" value="Chromosome"/>
</dbReference>
<sequence>MKKAMLTMVLAASAVAASLPATAADRAMMVPIENALNSNDAKGRLGDTVKFYFGDQKTPKVASKITSDSTSQKTNSVGKSPEEACHWAFLSAMLALKKKADSVGADAVVNIVSNYKHKEMSSQTEFECHDGNIVSGVALKGDFVKLAK</sequence>
<dbReference type="RefSeq" id="WP_131144531.1">
    <property type="nucleotide sequence ID" value="NZ_BMWV01000009.1"/>
</dbReference>